<evidence type="ECO:0000256" key="3">
    <source>
        <dbReference type="ARBA" id="ARBA00022692"/>
    </source>
</evidence>
<dbReference type="EMBL" id="CP060716">
    <property type="protein sequence ID" value="QNN63691.1"/>
    <property type="molecule type" value="Genomic_DNA"/>
</dbReference>
<sequence length="359" mass="37567">MSNQLDELTREPRTGAVRRPEPEARESALSRFFRSQFVNYGILPILLVVLIVAFAITEPRFISGENLINVARQVSFLGIIVVGQMFYLITGNYDLSNGGTVALSSIVCATIMVTMTGTGSGAWSAMGAGVLVAVIIGLVVGIINGVLIGYYKISSFMVTLGMGSAATGVALLVAGGVPVTGLPTEFTKYFGTSSVAGVPFPTIIYIVIIALAYVLLNWTRRGRQAYAAGGNASAAFQSGVNVGRTILTMMVLGSVLAGLVGVMLTARVSTGEANIGIQYPLESIIAAVIGGIALAGGEGRVSGAVMGALFIVLLSNGMDLIRVQSYIQDILLGALLVIALLVDRLRVRFRISKKVTAAR</sequence>
<keyword evidence="9" id="KW-1185">Reference proteome</keyword>
<evidence type="ECO:0000313" key="8">
    <source>
        <dbReference type="EMBL" id="QNN63691.1"/>
    </source>
</evidence>
<dbReference type="AlphaFoldDB" id="A0A7G9S766"/>
<comment type="subcellular location">
    <subcellularLocation>
        <location evidence="1">Cell membrane</location>
        <topology evidence="1">Multi-pass membrane protein</topology>
    </subcellularLocation>
</comment>
<feature type="compositionally biased region" description="Basic and acidic residues" evidence="6">
    <location>
        <begin position="7"/>
        <end position="22"/>
    </location>
</feature>
<dbReference type="InterPro" id="IPR001851">
    <property type="entry name" value="ABC_transp_permease"/>
</dbReference>
<dbReference type="KEGG" id="ldn:H9L06_05195"/>
<evidence type="ECO:0000256" key="2">
    <source>
        <dbReference type="ARBA" id="ARBA00022475"/>
    </source>
</evidence>
<feature type="transmembrane region" description="Helical" evidence="7">
    <location>
        <begin position="158"/>
        <end position="178"/>
    </location>
</feature>
<feature type="transmembrane region" description="Helical" evidence="7">
    <location>
        <begin position="198"/>
        <end position="216"/>
    </location>
</feature>
<feature type="region of interest" description="Disordered" evidence="6">
    <location>
        <begin position="1"/>
        <end position="22"/>
    </location>
</feature>
<evidence type="ECO:0000256" key="5">
    <source>
        <dbReference type="ARBA" id="ARBA00023136"/>
    </source>
</evidence>
<evidence type="ECO:0000256" key="7">
    <source>
        <dbReference type="SAM" id="Phobius"/>
    </source>
</evidence>
<dbReference type="PANTHER" id="PTHR32196">
    <property type="entry name" value="ABC TRANSPORTER PERMEASE PROTEIN YPHD-RELATED-RELATED"/>
    <property type="match status" value="1"/>
</dbReference>
<gene>
    <name evidence="8" type="ORF">H9L06_05195</name>
</gene>
<dbReference type="RefSeq" id="WP_187556149.1">
    <property type="nucleotide sequence ID" value="NZ_CP060716.1"/>
</dbReference>
<feature type="transmembrane region" description="Helical" evidence="7">
    <location>
        <begin position="129"/>
        <end position="151"/>
    </location>
</feature>
<accession>A0A7G9S766</accession>
<feature type="transmembrane region" description="Helical" evidence="7">
    <location>
        <begin position="68"/>
        <end position="89"/>
    </location>
</feature>
<evidence type="ECO:0000256" key="1">
    <source>
        <dbReference type="ARBA" id="ARBA00004651"/>
    </source>
</evidence>
<feature type="transmembrane region" description="Helical" evidence="7">
    <location>
        <begin position="246"/>
        <end position="265"/>
    </location>
</feature>
<proteinExistence type="predicted"/>
<feature type="transmembrane region" description="Helical" evidence="7">
    <location>
        <begin position="37"/>
        <end position="56"/>
    </location>
</feature>
<name>A0A7G9S766_9MICO</name>
<dbReference type="CDD" id="cd06579">
    <property type="entry name" value="TM_PBP1_transp_AraH_like"/>
    <property type="match status" value="1"/>
</dbReference>
<feature type="transmembrane region" description="Helical" evidence="7">
    <location>
        <begin position="327"/>
        <end position="345"/>
    </location>
</feature>
<dbReference type="Proteomes" id="UP000515934">
    <property type="component" value="Chromosome"/>
</dbReference>
<keyword evidence="4 7" id="KW-1133">Transmembrane helix</keyword>
<feature type="transmembrane region" description="Helical" evidence="7">
    <location>
        <begin position="277"/>
        <end position="296"/>
    </location>
</feature>
<keyword evidence="2" id="KW-1003">Cell membrane</keyword>
<evidence type="ECO:0000313" key="9">
    <source>
        <dbReference type="Proteomes" id="UP000515934"/>
    </source>
</evidence>
<dbReference type="GO" id="GO:0022857">
    <property type="term" value="F:transmembrane transporter activity"/>
    <property type="evidence" value="ECO:0007669"/>
    <property type="project" value="InterPro"/>
</dbReference>
<dbReference type="Pfam" id="PF02653">
    <property type="entry name" value="BPD_transp_2"/>
    <property type="match status" value="1"/>
</dbReference>
<keyword evidence="3 7" id="KW-0812">Transmembrane</keyword>
<evidence type="ECO:0000256" key="4">
    <source>
        <dbReference type="ARBA" id="ARBA00022989"/>
    </source>
</evidence>
<feature type="transmembrane region" description="Helical" evidence="7">
    <location>
        <begin position="101"/>
        <end position="123"/>
    </location>
</feature>
<dbReference type="GO" id="GO:0005886">
    <property type="term" value="C:plasma membrane"/>
    <property type="evidence" value="ECO:0007669"/>
    <property type="project" value="UniProtKB-SubCell"/>
</dbReference>
<organism evidence="8 9">
    <name type="scientific">Leucobacter denitrificans</name>
    <dbReference type="NCBI Taxonomy" id="683042"/>
    <lineage>
        <taxon>Bacteria</taxon>
        <taxon>Bacillati</taxon>
        <taxon>Actinomycetota</taxon>
        <taxon>Actinomycetes</taxon>
        <taxon>Micrococcales</taxon>
        <taxon>Microbacteriaceae</taxon>
        <taxon>Leucobacter</taxon>
    </lineage>
</organism>
<protein>
    <submittedName>
        <fullName evidence="8">ABC transporter permease</fullName>
    </submittedName>
</protein>
<evidence type="ECO:0000256" key="6">
    <source>
        <dbReference type="SAM" id="MobiDB-lite"/>
    </source>
</evidence>
<feature type="transmembrane region" description="Helical" evidence="7">
    <location>
        <begin position="303"/>
        <end position="321"/>
    </location>
</feature>
<reference evidence="8 9" key="1">
    <citation type="submission" date="2020-08" db="EMBL/GenBank/DDBJ databases">
        <title>Genome sequence of Leucobacter denitrificans KACC 14055T.</title>
        <authorList>
            <person name="Hyun D.-W."/>
            <person name="Bae J.-W."/>
        </authorList>
    </citation>
    <scope>NUCLEOTIDE SEQUENCE [LARGE SCALE GENOMIC DNA]</scope>
    <source>
        <strain evidence="8 9">KACC 14055</strain>
    </source>
</reference>
<keyword evidence="5 7" id="KW-0472">Membrane</keyword>